<dbReference type="GO" id="GO:0010468">
    <property type="term" value="P:regulation of gene expression"/>
    <property type="evidence" value="ECO:0007669"/>
    <property type="project" value="InterPro"/>
</dbReference>
<sequence length="62" mass="6843">MDSTKSDLMMVDQAKQEPKSMVWWDINTCSVPDGYDASMVAKSIELALRKEGHTGPLTITAI</sequence>
<accession>R0FBR1</accession>
<reference evidence="2" key="1">
    <citation type="journal article" date="2013" name="Nat. Genet.">
        <title>The Capsella rubella genome and the genomic consequences of rapid mating system evolution.</title>
        <authorList>
            <person name="Slotte T."/>
            <person name="Hazzouri K.M."/>
            <person name="Agren J.A."/>
            <person name="Koenig D."/>
            <person name="Maumus F."/>
            <person name="Guo Y.L."/>
            <person name="Steige K."/>
            <person name="Platts A.E."/>
            <person name="Escobar J.S."/>
            <person name="Newman L.K."/>
            <person name="Wang W."/>
            <person name="Mandakova T."/>
            <person name="Vello E."/>
            <person name="Smith L.M."/>
            <person name="Henz S.R."/>
            <person name="Steffen J."/>
            <person name="Takuno S."/>
            <person name="Brandvain Y."/>
            <person name="Coop G."/>
            <person name="Andolfatto P."/>
            <person name="Hu T.T."/>
            <person name="Blanchette M."/>
            <person name="Clark R.M."/>
            <person name="Quesneville H."/>
            <person name="Nordborg M."/>
            <person name="Gaut B.S."/>
            <person name="Lysak M.A."/>
            <person name="Jenkins J."/>
            <person name="Grimwood J."/>
            <person name="Chapman J."/>
            <person name="Prochnik S."/>
            <person name="Shu S."/>
            <person name="Rokhsar D."/>
            <person name="Schmutz J."/>
            <person name="Weigel D."/>
            <person name="Wright S.I."/>
        </authorList>
    </citation>
    <scope>NUCLEOTIDE SEQUENCE [LARGE SCALE GENOMIC DNA]</scope>
    <source>
        <strain evidence="2">cv. Monte Gargano</strain>
    </source>
</reference>
<evidence type="ECO:0008006" key="3">
    <source>
        <dbReference type="Google" id="ProtNLM"/>
    </source>
</evidence>
<keyword evidence="2" id="KW-1185">Reference proteome</keyword>
<feature type="non-terminal residue" evidence="1">
    <location>
        <position position="62"/>
    </location>
</feature>
<evidence type="ECO:0000313" key="1">
    <source>
        <dbReference type="EMBL" id="EOA19216.1"/>
    </source>
</evidence>
<name>R0FBR1_9BRAS</name>
<organism evidence="1 2">
    <name type="scientific">Capsella rubella</name>
    <dbReference type="NCBI Taxonomy" id="81985"/>
    <lineage>
        <taxon>Eukaryota</taxon>
        <taxon>Viridiplantae</taxon>
        <taxon>Streptophyta</taxon>
        <taxon>Embryophyta</taxon>
        <taxon>Tracheophyta</taxon>
        <taxon>Spermatophyta</taxon>
        <taxon>Magnoliopsida</taxon>
        <taxon>eudicotyledons</taxon>
        <taxon>Gunneridae</taxon>
        <taxon>Pentapetalae</taxon>
        <taxon>rosids</taxon>
        <taxon>malvids</taxon>
        <taxon>Brassicales</taxon>
        <taxon>Brassicaceae</taxon>
        <taxon>Camelineae</taxon>
        <taxon>Capsella</taxon>
    </lineage>
</organism>
<dbReference type="Proteomes" id="UP000029121">
    <property type="component" value="Unassembled WGS sequence"/>
</dbReference>
<gene>
    <name evidence="1" type="ORF">CARUB_v100077010mg</name>
</gene>
<proteinExistence type="predicted"/>
<dbReference type="PANTHER" id="PTHR14379">
    <property type="entry name" value="LIMKAIN B LKAP"/>
    <property type="match status" value="1"/>
</dbReference>
<dbReference type="GO" id="GO:0005777">
    <property type="term" value="C:peroxisome"/>
    <property type="evidence" value="ECO:0007669"/>
    <property type="project" value="InterPro"/>
</dbReference>
<dbReference type="AlphaFoldDB" id="R0FBR1"/>
<dbReference type="InterPro" id="IPR024768">
    <property type="entry name" value="Marf1"/>
</dbReference>
<dbReference type="EMBL" id="KB870811">
    <property type="protein sequence ID" value="EOA19216.1"/>
    <property type="molecule type" value="Genomic_DNA"/>
</dbReference>
<evidence type="ECO:0000313" key="2">
    <source>
        <dbReference type="Proteomes" id="UP000029121"/>
    </source>
</evidence>
<protein>
    <recommendedName>
        <fullName evidence="3">NYN domain-containing protein</fullName>
    </recommendedName>
</protein>
<dbReference type="PANTHER" id="PTHR14379:SF63">
    <property type="entry name" value="ENDONUCLEASE OR GLYCOSYL HYDROLASE"/>
    <property type="match status" value="1"/>
</dbReference>